<dbReference type="PANTHER" id="PTHR43731">
    <property type="entry name" value="RHOMBOID PROTEASE"/>
    <property type="match status" value="1"/>
</dbReference>
<feature type="domain" description="Peptidase S54 rhomboid" evidence="8">
    <location>
        <begin position="70"/>
        <end position="216"/>
    </location>
</feature>
<evidence type="ECO:0000256" key="6">
    <source>
        <dbReference type="ARBA" id="ARBA00023136"/>
    </source>
</evidence>
<evidence type="ECO:0000259" key="9">
    <source>
        <dbReference type="Pfam" id="PF20216"/>
    </source>
</evidence>
<evidence type="ECO:0000256" key="1">
    <source>
        <dbReference type="ARBA" id="ARBA00004141"/>
    </source>
</evidence>
<feature type="transmembrane region" description="Helical" evidence="7">
    <location>
        <begin position="111"/>
        <end position="133"/>
    </location>
</feature>
<dbReference type="GO" id="GO:0016020">
    <property type="term" value="C:membrane"/>
    <property type="evidence" value="ECO:0007669"/>
    <property type="project" value="UniProtKB-SubCell"/>
</dbReference>
<evidence type="ECO:0000256" key="4">
    <source>
        <dbReference type="ARBA" id="ARBA00022801"/>
    </source>
</evidence>
<evidence type="ECO:0000259" key="8">
    <source>
        <dbReference type="Pfam" id="PF01694"/>
    </source>
</evidence>
<evidence type="ECO:0000256" key="2">
    <source>
        <dbReference type="ARBA" id="ARBA00009045"/>
    </source>
</evidence>
<dbReference type="PANTHER" id="PTHR43731:SF14">
    <property type="entry name" value="PRESENILIN-ASSOCIATED RHOMBOID-LIKE PROTEIN, MITOCHONDRIAL"/>
    <property type="match status" value="1"/>
</dbReference>
<keyword evidence="4" id="KW-0378">Hydrolase</keyword>
<dbReference type="InterPro" id="IPR022764">
    <property type="entry name" value="Peptidase_S54_rhomboid_dom"/>
</dbReference>
<keyword evidence="6 7" id="KW-0472">Membrane</keyword>
<evidence type="ECO:0000256" key="7">
    <source>
        <dbReference type="SAM" id="Phobius"/>
    </source>
</evidence>
<comment type="caution">
    <text evidence="10">The sequence shown here is derived from an EMBL/GenBank/DDBJ whole genome shotgun (WGS) entry which is preliminary data.</text>
</comment>
<comment type="similarity">
    <text evidence="2">Belongs to the peptidase S54 family.</text>
</comment>
<organism evidence="10 11">
    <name type="scientific">Sediminitomix flava</name>
    <dbReference type="NCBI Taxonomy" id="379075"/>
    <lineage>
        <taxon>Bacteria</taxon>
        <taxon>Pseudomonadati</taxon>
        <taxon>Bacteroidota</taxon>
        <taxon>Cytophagia</taxon>
        <taxon>Cytophagales</taxon>
        <taxon>Flammeovirgaceae</taxon>
        <taxon>Sediminitomix</taxon>
    </lineage>
</organism>
<keyword evidence="3 7" id="KW-0812">Transmembrane</keyword>
<dbReference type="InterPro" id="IPR050925">
    <property type="entry name" value="Rhomboid_protease_S54"/>
</dbReference>
<dbReference type="Pfam" id="PF01694">
    <property type="entry name" value="Rhomboid"/>
    <property type="match status" value="1"/>
</dbReference>
<gene>
    <name evidence="10" type="ORF">BC781_10982</name>
</gene>
<dbReference type="AlphaFoldDB" id="A0A315Z072"/>
<dbReference type="InterPro" id="IPR035952">
    <property type="entry name" value="Rhomboid-like_sf"/>
</dbReference>
<name>A0A315Z072_SEDFL</name>
<comment type="subcellular location">
    <subcellularLocation>
        <location evidence="1">Membrane</location>
        <topology evidence="1">Multi-pass membrane protein</topology>
    </subcellularLocation>
</comment>
<feature type="domain" description="DUF6576" evidence="9">
    <location>
        <begin position="267"/>
        <end position="299"/>
    </location>
</feature>
<keyword evidence="10" id="KW-0645">Protease</keyword>
<dbReference type="RefSeq" id="WP_109622463.1">
    <property type="nucleotide sequence ID" value="NZ_QGDO01000009.1"/>
</dbReference>
<evidence type="ECO:0000256" key="5">
    <source>
        <dbReference type="ARBA" id="ARBA00022989"/>
    </source>
</evidence>
<evidence type="ECO:0000256" key="3">
    <source>
        <dbReference type="ARBA" id="ARBA00022692"/>
    </source>
</evidence>
<evidence type="ECO:0000313" key="10">
    <source>
        <dbReference type="EMBL" id="PWJ36067.1"/>
    </source>
</evidence>
<dbReference type="GO" id="GO:0006508">
    <property type="term" value="P:proteolysis"/>
    <property type="evidence" value="ECO:0007669"/>
    <property type="project" value="UniProtKB-KW"/>
</dbReference>
<dbReference type="EMBL" id="QGDO01000009">
    <property type="protein sequence ID" value="PWJ36067.1"/>
    <property type="molecule type" value="Genomic_DNA"/>
</dbReference>
<dbReference type="SUPFAM" id="SSF144091">
    <property type="entry name" value="Rhomboid-like"/>
    <property type="match status" value="1"/>
</dbReference>
<sequence length="302" mass="33362">MNTFVNDFKSVWNRPNNIVPRLIIINVAIFVLSALVYLVCKYTGNIGFYQQYIFRNYALPPDIVDFLFHPWTLVTYFFSHSINDFLHIIFNMLLLYWFGDLLGQMIGERKVLALYVLGGLAGGLIYLLSYNLIPPLVAAKGGVSGLVGASASVYAIIIALATLSPDYKVPLLLFGPVKLKYIAIVPVAFSLFGIAGPNAGGNIAHLGGALIGFVYIRSMQKGNDIGRPILSTLDFLAGLFSKKPRLKVTKNKKYTNATATDSNGMPDQKIIDAILDKISESGYEKLSKEEKELLFKASQKKH</sequence>
<feature type="transmembrane region" description="Helical" evidence="7">
    <location>
        <begin position="171"/>
        <end position="193"/>
    </location>
</feature>
<evidence type="ECO:0000313" key="11">
    <source>
        <dbReference type="Proteomes" id="UP000245535"/>
    </source>
</evidence>
<keyword evidence="5 7" id="KW-1133">Transmembrane helix</keyword>
<protein>
    <submittedName>
        <fullName evidence="10">Membrane associated rhomboid family serine protease</fullName>
    </submittedName>
</protein>
<feature type="transmembrane region" description="Helical" evidence="7">
    <location>
        <begin position="18"/>
        <end position="40"/>
    </location>
</feature>
<feature type="transmembrane region" description="Helical" evidence="7">
    <location>
        <begin position="77"/>
        <end position="99"/>
    </location>
</feature>
<dbReference type="Proteomes" id="UP000245535">
    <property type="component" value="Unassembled WGS sequence"/>
</dbReference>
<dbReference type="Pfam" id="PF20216">
    <property type="entry name" value="DUF6576"/>
    <property type="match status" value="1"/>
</dbReference>
<dbReference type="OrthoDB" id="680602at2"/>
<accession>A0A315Z072</accession>
<proteinExistence type="inferred from homology"/>
<dbReference type="Gene3D" id="1.20.1540.10">
    <property type="entry name" value="Rhomboid-like"/>
    <property type="match status" value="1"/>
</dbReference>
<feature type="transmembrane region" description="Helical" evidence="7">
    <location>
        <begin position="145"/>
        <end position="164"/>
    </location>
</feature>
<dbReference type="InterPro" id="IPR046483">
    <property type="entry name" value="DUF6576"/>
</dbReference>
<feature type="transmembrane region" description="Helical" evidence="7">
    <location>
        <begin position="199"/>
        <end position="216"/>
    </location>
</feature>
<reference evidence="10 11" key="1">
    <citation type="submission" date="2018-03" db="EMBL/GenBank/DDBJ databases">
        <title>Genomic Encyclopedia of Archaeal and Bacterial Type Strains, Phase II (KMG-II): from individual species to whole genera.</title>
        <authorList>
            <person name="Goeker M."/>
        </authorList>
    </citation>
    <scope>NUCLEOTIDE SEQUENCE [LARGE SCALE GENOMIC DNA]</scope>
    <source>
        <strain evidence="10 11">DSM 28229</strain>
    </source>
</reference>
<dbReference type="GO" id="GO:0004252">
    <property type="term" value="F:serine-type endopeptidase activity"/>
    <property type="evidence" value="ECO:0007669"/>
    <property type="project" value="InterPro"/>
</dbReference>
<keyword evidence="11" id="KW-1185">Reference proteome</keyword>